<dbReference type="Proteomes" id="UP000594263">
    <property type="component" value="Unplaced"/>
</dbReference>
<accession>A0A7N0UII5</accession>
<dbReference type="InterPro" id="IPR025999">
    <property type="entry name" value="MCRS_N"/>
</dbReference>
<dbReference type="Gene3D" id="2.60.200.20">
    <property type="match status" value="1"/>
</dbReference>
<dbReference type="OMA" id="IPHETNQ"/>
<protein>
    <recommendedName>
        <fullName evidence="2">FHA domain-containing protein</fullName>
    </recommendedName>
</protein>
<evidence type="ECO:0000256" key="1">
    <source>
        <dbReference type="SAM" id="MobiDB-lite"/>
    </source>
</evidence>
<evidence type="ECO:0000313" key="4">
    <source>
        <dbReference type="Proteomes" id="UP000594263"/>
    </source>
</evidence>
<dbReference type="InterPro" id="IPR037912">
    <property type="entry name" value="MCRS1"/>
</dbReference>
<evidence type="ECO:0000313" key="3">
    <source>
        <dbReference type="EnsemblPlants" id="Kaladp0068s0031.1.v1.1"/>
    </source>
</evidence>
<dbReference type="InterPro" id="IPR008984">
    <property type="entry name" value="SMAD_FHA_dom_sf"/>
</dbReference>
<feature type="region of interest" description="Disordered" evidence="1">
    <location>
        <begin position="506"/>
        <end position="564"/>
    </location>
</feature>
<dbReference type="GO" id="GO:0071339">
    <property type="term" value="C:MLL1 complex"/>
    <property type="evidence" value="ECO:0007669"/>
    <property type="project" value="InterPro"/>
</dbReference>
<feature type="compositionally biased region" description="Acidic residues" evidence="1">
    <location>
        <begin position="555"/>
        <end position="564"/>
    </location>
</feature>
<feature type="compositionally biased region" description="Basic and acidic residues" evidence="1">
    <location>
        <begin position="522"/>
        <end position="535"/>
    </location>
</feature>
<dbReference type="SUPFAM" id="SSF49879">
    <property type="entry name" value="SMAD/FHA domain"/>
    <property type="match status" value="1"/>
</dbReference>
<dbReference type="PANTHER" id="PTHR13233:SF13">
    <property type="entry name" value="FHA DOMAIN-CONTAINING PROTEIN"/>
    <property type="match status" value="1"/>
</dbReference>
<dbReference type="AlphaFoldDB" id="A0A7N0UII5"/>
<evidence type="ECO:0000259" key="2">
    <source>
        <dbReference type="PROSITE" id="PS50006"/>
    </source>
</evidence>
<dbReference type="Gramene" id="Kaladp0068s0031.1.v1.1">
    <property type="protein sequence ID" value="Kaladp0068s0031.1.v1.1"/>
    <property type="gene ID" value="Kaladp0068s0031.v1.1"/>
</dbReference>
<dbReference type="InterPro" id="IPR000253">
    <property type="entry name" value="FHA_dom"/>
</dbReference>
<dbReference type="CDD" id="cd22687">
    <property type="entry name" value="FHA_MCRS1"/>
    <property type="match status" value="1"/>
</dbReference>
<reference evidence="3" key="1">
    <citation type="submission" date="2021-01" db="UniProtKB">
        <authorList>
            <consortium name="EnsemblPlants"/>
        </authorList>
    </citation>
    <scope>IDENTIFICATION</scope>
</reference>
<feature type="domain" description="FHA" evidence="2">
    <location>
        <begin position="645"/>
        <end position="701"/>
    </location>
</feature>
<dbReference type="Pfam" id="PF13325">
    <property type="entry name" value="MCRS_N"/>
    <property type="match status" value="1"/>
</dbReference>
<organism evidence="3 4">
    <name type="scientific">Kalanchoe fedtschenkoi</name>
    <name type="common">Lavender scallops</name>
    <name type="synonym">South American air plant</name>
    <dbReference type="NCBI Taxonomy" id="63787"/>
    <lineage>
        <taxon>Eukaryota</taxon>
        <taxon>Viridiplantae</taxon>
        <taxon>Streptophyta</taxon>
        <taxon>Embryophyta</taxon>
        <taxon>Tracheophyta</taxon>
        <taxon>Spermatophyta</taxon>
        <taxon>Magnoliopsida</taxon>
        <taxon>eudicotyledons</taxon>
        <taxon>Gunneridae</taxon>
        <taxon>Pentapetalae</taxon>
        <taxon>Saxifragales</taxon>
        <taxon>Crassulaceae</taxon>
        <taxon>Kalanchoe</taxon>
    </lineage>
</organism>
<dbReference type="GO" id="GO:0045944">
    <property type="term" value="P:positive regulation of transcription by RNA polymerase II"/>
    <property type="evidence" value="ECO:0007669"/>
    <property type="project" value="TreeGrafter"/>
</dbReference>
<dbReference type="GO" id="GO:0002151">
    <property type="term" value="F:G-quadruplex RNA binding"/>
    <property type="evidence" value="ECO:0007669"/>
    <property type="project" value="InterPro"/>
</dbReference>
<name>A0A7N0UII5_KALFE</name>
<dbReference type="SMART" id="SM00240">
    <property type="entry name" value="FHA"/>
    <property type="match status" value="1"/>
</dbReference>
<sequence>MEVVDPATTWIAEDDVLLKNAIEAGASLEALAKGAVSFSRRFTLRELRDRWHSLLYDPGESAKASIRMSEVENSYVGHASKLCKIAVIKESGEKINKRKTESIRKKYYAMRKRIRGQTFEDNGFDLFGATRVNGHAGQGLYDYHQPVGQLGLHDNYLLGDHLITNSRLMELGQESMRLLEPVGDKDRLQADVVNMKMLPNYNLMYSDTGDVCPEFGEREQHCFNSPISDSLTRLHSIGLSSPTSREPLWKMTEDVSAPVLPISVNPRDKIQDSETLPDIPDEDHDCLLNSANEGALLFMDVHGSASVDKSCYDNLNSLLLSSPIYTHDEFVPNVCGSITKDSGLTLATSAVTSPTTLDISANPVLSGACIQNNVCLELITSERSSVQKTDCSDIEDLDIPCILNTEVEEVPNNDDIFPIGVVGAMQTLSQNTNETVAMIVSQKGNERVSEKKIENPSQPVIVLGARPTSLLKASSNHATKSSIKAELPDANSLVGKHAKNSLILQDNRKAVKSSSSGAVGDIEGKPGNAEHKKPNAPDSKFGQLPLPEHISEPLSPDEEEFESDDDVPYFSDVEAMVLEMDLCANDQDPFTCTRVSQYQDEGAKKQIVRLEQCARSYTDKRIETHGALAVLYGRRLKYYISKSEVILGRSTEDMEVDVDLAKEGRANKVSRQQASIKLEADGSFTVKNLGKHCISVNGTELGTGQFMTLSLSNLIEIRGMSFVFEANHKSVHRFLASIKQASRSHA</sequence>
<dbReference type="GO" id="GO:0031011">
    <property type="term" value="C:Ino80 complex"/>
    <property type="evidence" value="ECO:0007669"/>
    <property type="project" value="InterPro"/>
</dbReference>
<proteinExistence type="predicted"/>
<dbReference type="Pfam" id="PF00498">
    <property type="entry name" value="FHA"/>
    <property type="match status" value="1"/>
</dbReference>
<dbReference type="EnsemblPlants" id="Kaladp0068s0031.1.v1.1">
    <property type="protein sequence ID" value="Kaladp0068s0031.1.v1.1"/>
    <property type="gene ID" value="Kaladp0068s0031.v1.1"/>
</dbReference>
<dbReference type="PROSITE" id="PS50006">
    <property type="entry name" value="FHA_DOMAIN"/>
    <property type="match status" value="1"/>
</dbReference>
<keyword evidence="4" id="KW-1185">Reference proteome</keyword>
<dbReference type="GO" id="GO:0044545">
    <property type="term" value="C:NSL complex"/>
    <property type="evidence" value="ECO:0007669"/>
    <property type="project" value="TreeGrafter"/>
</dbReference>
<dbReference type="PANTHER" id="PTHR13233">
    <property type="entry name" value="MICROSPHERULE PROTEIN 1"/>
    <property type="match status" value="1"/>
</dbReference>